<reference evidence="2" key="1">
    <citation type="submission" date="2018-04" db="EMBL/GenBank/DDBJ databases">
        <title>Whole genome sequencing of Hypsizygus marmoreus.</title>
        <authorList>
            <person name="Choi I.-G."/>
            <person name="Min B."/>
            <person name="Kim J.-G."/>
            <person name="Kim S."/>
            <person name="Oh Y.-L."/>
            <person name="Kong W.-S."/>
            <person name="Park H."/>
            <person name="Jeong J."/>
            <person name="Song E.-S."/>
        </authorList>
    </citation>
    <scope>NUCLEOTIDE SEQUENCE [LARGE SCALE GENOMIC DNA]</scope>
    <source>
        <strain evidence="2">51987-8</strain>
    </source>
</reference>
<evidence type="ECO:0000313" key="3">
    <source>
        <dbReference type="Proteomes" id="UP000076154"/>
    </source>
</evidence>
<evidence type="ECO:0000256" key="1">
    <source>
        <dbReference type="SAM" id="SignalP"/>
    </source>
</evidence>
<evidence type="ECO:0000313" key="2">
    <source>
        <dbReference type="EMBL" id="RDB20640.1"/>
    </source>
</evidence>
<dbReference type="Proteomes" id="UP000076154">
    <property type="component" value="Unassembled WGS sequence"/>
</dbReference>
<dbReference type="AlphaFoldDB" id="A0A369JHF5"/>
<organism evidence="2 3">
    <name type="scientific">Hypsizygus marmoreus</name>
    <name type="common">White beech mushroom</name>
    <name type="synonym">Agaricus marmoreus</name>
    <dbReference type="NCBI Taxonomy" id="39966"/>
    <lineage>
        <taxon>Eukaryota</taxon>
        <taxon>Fungi</taxon>
        <taxon>Dikarya</taxon>
        <taxon>Basidiomycota</taxon>
        <taxon>Agaricomycotina</taxon>
        <taxon>Agaricomycetes</taxon>
        <taxon>Agaricomycetidae</taxon>
        <taxon>Agaricales</taxon>
        <taxon>Tricholomatineae</taxon>
        <taxon>Lyophyllaceae</taxon>
        <taxon>Hypsizygus</taxon>
    </lineage>
</organism>
<keyword evidence="1" id="KW-0732">Signal</keyword>
<comment type="caution">
    <text evidence="2">The sequence shown here is derived from an EMBL/GenBank/DDBJ whole genome shotgun (WGS) entry which is preliminary data.</text>
</comment>
<feature type="signal peptide" evidence="1">
    <location>
        <begin position="1"/>
        <end position="25"/>
    </location>
</feature>
<keyword evidence="3" id="KW-1185">Reference proteome</keyword>
<dbReference type="EMBL" id="LUEZ02000058">
    <property type="protein sequence ID" value="RDB20640.1"/>
    <property type="molecule type" value="Genomic_DNA"/>
</dbReference>
<accession>A0A369JHF5</accession>
<protein>
    <recommendedName>
        <fullName evidence="4">Secreted protein</fullName>
    </recommendedName>
</protein>
<dbReference type="InParanoid" id="A0A369JHF5"/>
<proteinExistence type="predicted"/>
<gene>
    <name evidence="2" type="ORF">Hypma_012107</name>
</gene>
<sequence>MNVIAPPSSRLALVLLLSRSWSSLSLHIMRIAQELLGCKFFLRRNIELTLSMLQNRIMLGIQNCVEFHNSFPLSLGPHVHSKLVKVCIRVFPYKTLLAR</sequence>
<feature type="chain" id="PRO_5016868098" description="Secreted protein" evidence="1">
    <location>
        <begin position="26"/>
        <end position="99"/>
    </location>
</feature>
<name>A0A369JHF5_HYPMA</name>
<evidence type="ECO:0008006" key="4">
    <source>
        <dbReference type="Google" id="ProtNLM"/>
    </source>
</evidence>